<proteinExistence type="predicted"/>
<gene>
    <name evidence="2" type="ORF">SPSYN_00807</name>
</gene>
<evidence type="ECO:0000313" key="2">
    <source>
        <dbReference type="EMBL" id="KAF1086069.1"/>
    </source>
</evidence>
<dbReference type="AlphaFoldDB" id="A0A9D3AZM8"/>
<accession>A0A9D3AZM8</accession>
<keyword evidence="1" id="KW-1133">Transmembrane helix</keyword>
<name>A0A9D3AZM8_9FIRM</name>
<dbReference type="RefSeq" id="WP_161821207.1">
    <property type="nucleotide sequence ID" value="NZ_LSRS01000002.1"/>
</dbReference>
<evidence type="ECO:0000256" key="1">
    <source>
        <dbReference type="SAM" id="Phobius"/>
    </source>
</evidence>
<keyword evidence="3" id="KW-1185">Reference proteome</keyword>
<comment type="caution">
    <text evidence="2">The sequence shown here is derived from an EMBL/GenBank/DDBJ whole genome shotgun (WGS) entry which is preliminary data.</text>
</comment>
<protein>
    <submittedName>
        <fullName evidence="2">Uncharacterized protein</fullName>
    </submittedName>
</protein>
<keyword evidence="1" id="KW-0812">Transmembrane</keyword>
<dbReference type="Proteomes" id="UP000798488">
    <property type="component" value="Unassembled WGS sequence"/>
</dbReference>
<keyword evidence="1" id="KW-0472">Membrane</keyword>
<sequence length="223" mass="25208">MPREKHKKRRKHRRSIKIPRYWWAVVLAVVLCIVAVGLVSFSNTNRFQPISYIPMEHLVALSTSEDTGGGYVFGSPRGSTPPAYGQGEMVADLYEPAPSGLTREGKLLFIQNKYLNLFNRLETAYRQELQRLAQSAWQDYQASRSGNLDISVPALARQYIGAARSLEKQADAEFAGLLAIMKSELMADELPTDLVQQAENEYERQKSETRKEMLKQVASLIND</sequence>
<feature type="transmembrane region" description="Helical" evidence="1">
    <location>
        <begin position="21"/>
        <end position="41"/>
    </location>
</feature>
<organism evidence="2 3">
    <name type="scientific">Sporotomaculum syntrophicum</name>
    <dbReference type="NCBI Taxonomy" id="182264"/>
    <lineage>
        <taxon>Bacteria</taxon>
        <taxon>Bacillati</taxon>
        <taxon>Bacillota</taxon>
        <taxon>Clostridia</taxon>
        <taxon>Eubacteriales</taxon>
        <taxon>Desulfallaceae</taxon>
        <taxon>Sporotomaculum</taxon>
    </lineage>
</organism>
<evidence type="ECO:0000313" key="3">
    <source>
        <dbReference type="Proteomes" id="UP000798488"/>
    </source>
</evidence>
<reference evidence="2" key="1">
    <citation type="submission" date="2016-02" db="EMBL/GenBank/DDBJ databases">
        <title>Draft Genome Sequence of Sporotomaculum syntrophicum Strain FB, a Syntrophic Benzoate Degrader.</title>
        <authorList>
            <person name="Nobu M.K."/>
            <person name="Narihiro T."/>
            <person name="Qiu Y.-L."/>
            <person name="Ohashi A."/>
            <person name="Liu W.-T."/>
            <person name="Yuji S."/>
        </authorList>
    </citation>
    <scope>NUCLEOTIDE SEQUENCE</scope>
    <source>
        <strain evidence="2">FB</strain>
    </source>
</reference>
<dbReference type="EMBL" id="LSRS01000002">
    <property type="protein sequence ID" value="KAF1086069.1"/>
    <property type="molecule type" value="Genomic_DNA"/>
</dbReference>